<dbReference type="InterPro" id="IPR051468">
    <property type="entry name" value="Fungal_SecMetab_SDRs"/>
</dbReference>
<dbReference type="InterPro" id="IPR036291">
    <property type="entry name" value="NAD(P)-bd_dom_sf"/>
</dbReference>
<keyword evidence="2" id="KW-0521">NADP</keyword>
<dbReference type="CDD" id="cd05325">
    <property type="entry name" value="carb_red_sniffer_like_SDR_c"/>
    <property type="match status" value="1"/>
</dbReference>
<organism evidence="4 5">
    <name type="scientific">Pleurostoma richardsiae</name>
    <dbReference type="NCBI Taxonomy" id="41990"/>
    <lineage>
        <taxon>Eukaryota</taxon>
        <taxon>Fungi</taxon>
        <taxon>Dikarya</taxon>
        <taxon>Ascomycota</taxon>
        <taxon>Pezizomycotina</taxon>
        <taxon>Sordariomycetes</taxon>
        <taxon>Sordariomycetidae</taxon>
        <taxon>Calosphaeriales</taxon>
        <taxon>Pleurostomataceae</taxon>
        <taxon>Pleurostoma</taxon>
    </lineage>
</organism>
<evidence type="ECO:0000256" key="1">
    <source>
        <dbReference type="ARBA" id="ARBA00006484"/>
    </source>
</evidence>
<dbReference type="EMBL" id="JANBVO010000009">
    <property type="protein sequence ID" value="KAJ9150024.1"/>
    <property type="molecule type" value="Genomic_DNA"/>
</dbReference>
<keyword evidence="3" id="KW-0560">Oxidoreductase</keyword>
<accession>A0AA38S3K9</accession>
<comment type="similarity">
    <text evidence="1">Belongs to the short-chain dehydrogenases/reductases (SDR) family.</text>
</comment>
<dbReference type="Gene3D" id="3.40.50.720">
    <property type="entry name" value="NAD(P)-binding Rossmann-like Domain"/>
    <property type="match status" value="1"/>
</dbReference>
<proteinExistence type="inferred from homology"/>
<dbReference type="SUPFAM" id="SSF51735">
    <property type="entry name" value="NAD(P)-binding Rossmann-fold domains"/>
    <property type="match status" value="1"/>
</dbReference>
<dbReference type="PANTHER" id="PTHR43544:SF7">
    <property type="entry name" value="NADB-LER2"/>
    <property type="match status" value="1"/>
</dbReference>
<dbReference type="Pfam" id="PF00106">
    <property type="entry name" value="adh_short"/>
    <property type="match status" value="1"/>
</dbReference>
<evidence type="ECO:0000313" key="5">
    <source>
        <dbReference type="Proteomes" id="UP001174694"/>
    </source>
</evidence>
<dbReference type="PRINTS" id="PR00081">
    <property type="entry name" value="GDHRDH"/>
</dbReference>
<name>A0AA38S3K9_9PEZI</name>
<dbReference type="GO" id="GO:0016491">
    <property type="term" value="F:oxidoreductase activity"/>
    <property type="evidence" value="ECO:0007669"/>
    <property type="project" value="UniProtKB-KW"/>
</dbReference>
<evidence type="ECO:0000313" key="4">
    <source>
        <dbReference type="EMBL" id="KAJ9150024.1"/>
    </source>
</evidence>
<protein>
    <submittedName>
        <fullName evidence="4">Short-chain dehydrogenase/reductase SDR</fullName>
    </submittedName>
</protein>
<sequence>MSVRSAYLVTGANRGIGRGFVAALLQRPSTIVIAAVREPSKESARTLISLPRAVDSELILIKIDSAVESDPANAVAQFQKDYGITSLDVVIANAAIGGDGGPVIQTPTQKAAEHFAINAIGPMKLFQATAELLKASKRPIFIAISTVVGSIGSMESLEGFPPAMSPYGASKASLNWIIRRLHFEEPWLTSFVLHPGTVDTDMVAAAAEGAGLEVRDLGAIPVDTSVASMLKTVDSASRAISGTFQNYDGTTLPW</sequence>
<dbReference type="InterPro" id="IPR002347">
    <property type="entry name" value="SDR_fam"/>
</dbReference>
<evidence type="ECO:0000256" key="2">
    <source>
        <dbReference type="ARBA" id="ARBA00022857"/>
    </source>
</evidence>
<keyword evidence="5" id="KW-1185">Reference proteome</keyword>
<dbReference type="Proteomes" id="UP001174694">
    <property type="component" value="Unassembled WGS sequence"/>
</dbReference>
<dbReference type="AlphaFoldDB" id="A0AA38S3K9"/>
<reference evidence="4" key="1">
    <citation type="submission" date="2022-07" db="EMBL/GenBank/DDBJ databases">
        <title>Fungi with potential for degradation of polypropylene.</title>
        <authorList>
            <person name="Gostincar C."/>
        </authorList>
    </citation>
    <scope>NUCLEOTIDE SEQUENCE</scope>
    <source>
        <strain evidence="4">EXF-13308</strain>
    </source>
</reference>
<gene>
    <name evidence="4" type="ORF">NKR23_g4149</name>
</gene>
<dbReference type="GO" id="GO:0005737">
    <property type="term" value="C:cytoplasm"/>
    <property type="evidence" value="ECO:0007669"/>
    <property type="project" value="TreeGrafter"/>
</dbReference>
<evidence type="ECO:0000256" key="3">
    <source>
        <dbReference type="ARBA" id="ARBA00023002"/>
    </source>
</evidence>
<comment type="caution">
    <text evidence="4">The sequence shown here is derived from an EMBL/GenBank/DDBJ whole genome shotgun (WGS) entry which is preliminary data.</text>
</comment>
<dbReference type="PANTHER" id="PTHR43544">
    <property type="entry name" value="SHORT-CHAIN DEHYDROGENASE/REDUCTASE"/>
    <property type="match status" value="1"/>
</dbReference>